<evidence type="ECO:0000313" key="2">
    <source>
        <dbReference type="EMBL" id="KAG1795726.1"/>
    </source>
</evidence>
<feature type="region of interest" description="Disordered" evidence="1">
    <location>
        <begin position="520"/>
        <end position="560"/>
    </location>
</feature>
<protein>
    <submittedName>
        <fullName evidence="2">Uncharacterized protein</fullName>
    </submittedName>
</protein>
<dbReference type="Proteomes" id="UP000719766">
    <property type="component" value="Unassembled WGS sequence"/>
</dbReference>
<feature type="compositionally biased region" description="Polar residues" evidence="1">
    <location>
        <begin position="532"/>
        <end position="541"/>
    </location>
</feature>
<feature type="compositionally biased region" description="Basic residues" evidence="1">
    <location>
        <begin position="542"/>
        <end position="551"/>
    </location>
</feature>
<organism evidence="2 3">
    <name type="scientific">Suillus plorans</name>
    <dbReference type="NCBI Taxonomy" id="116603"/>
    <lineage>
        <taxon>Eukaryota</taxon>
        <taxon>Fungi</taxon>
        <taxon>Dikarya</taxon>
        <taxon>Basidiomycota</taxon>
        <taxon>Agaricomycotina</taxon>
        <taxon>Agaricomycetes</taxon>
        <taxon>Agaricomycetidae</taxon>
        <taxon>Boletales</taxon>
        <taxon>Suillineae</taxon>
        <taxon>Suillaceae</taxon>
        <taxon>Suillus</taxon>
    </lineage>
</organism>
<dbReference type="OrthoDB" id="3269398at2759"/>
<name>A0A9P7ASM6_9AGAM</name>
<gene>
    <name evidence="2" type="ORF">HD556DRAFT_371088</name>
</gene>
<feature type="region of interest" description="Disordered" evidence="1">
    <location>
        <begin position="647"/>
        <end position="670"/>
    </location>
</feature>
<evidence type="ECO:0000256" key="1">
    <source>
        <dbReference type="SAM" id="MobiDB-lite"/>
    </source>
</evidence>
<dbReference type="RefSeq" id="XP_041161480.1">
    <property type="nucleotide sequence ID" value="XM_041310408.1"/>
</dbReference>
<comment type="caution">
    <text evidence="2">The sequence shown here is derived from an EMBL/GenBank/DDBJ whole genome shotgun (WGS) entry which is preliminary data.</text>
</comment>
<evidence type="ECO:0000313" key="3">
    <source>
        <dbReference type="Proteomes" id="UP000719766"/>
    </source>
</evidence>
<dbReference type="GeneID" id="64604172"/>
<sequence>MLSSTHVRLTRTSSDLCLLAATLCPPSPILKSSDLLSPSTSGEIPLIIDFVIDKFSTPSNSPLRFGYDADVRTPPKASRLDINVAAAQGRVSKSPRPHMTASSLAALSSNLASHRSVSESLLDEVFFTPKSSQSSQSLVSSPSPSPSPLSKSLFQLTRIRSLAVSDSASSSLSETPSAKSVLGGANRQAWVFNSRMTSNLAMALPVEDKENEQTIYLGTSATFSTLPTPSFAPPSPSPSVDVISPISLTYSRRHRRPLERSGAIHHLKAPRSIPRTSRLHLHVHEPQSPVTAPVPTTRWQLTNSPSASSIHSCPSASTSGDSYISKHPYLPRDLAWLGGTEVELWIDQEGFRAIRPMMRLMGYSPRSRSLLPYGERGVSADVSGGVAEFMPVKRESFAFHYAILDGLPMLRRVTVGGDESRDYLSRQAALNIKTNGVYTVLGSESMVLGSSQEHVKLQWKFDYLVEDRYTDGSRRVLPGEKIITPLTFSCSPFLLHSMQGKKVGFVHLVKKSVVPKFSAEKLEPPERPKNIGQLNQVQRTASCRRMRKHGPSRSDAHASPGGVLILASGALVGSSPLGSNGGRILESTRQMQYTRRRRASSAGEHGYVISSLHELMSVPPVTIAEDATAERPKMITLRQDPPRARLNTTLRSTPHHGYLKGCQDDKRPAR</sequence>
<feature type="compositionally biased region" description="Basic and acidic residues" evidence="1">
    <location>
        <begin position="520"/>
        <end position="529"/>
    </location>
</feature>
<keyword evidence="3" id="KW-1185">Reference proteome</keyword>
<proteinExistence type="predicted"/>
<accession>A0A9P7ASM6</accession>
<dbReference type="AlphaFoldDB" id="A0A9P7ASM6"/>
<dbReference type="EMBL" id="JABBWE010000021">
    <property type="protein sequence ID" value="KAG1795726.1"/>
    <property type="molecule type" value="Genomic_DNA"/>
</dbReference>
<reference evidence="2" key="1">
    <citation type="journal article" date="2020" name="New Phytol.">
        <title>Comparative genomics reveals dynamic genome evolution in host specialist ectomycorrhizal fungi.</title>
        <authorList>
            <person name="Lofgren L.A."/>
            <person name="Nguyen N.H."/>
            <person name="Vilgalys R."/>
            <person name="Ruytinx J."/>
            <person name="Liao H.L."/>
            <person name="Branco S."/>
            <person name="Kuo A."/>
            <person name="LaButti K."/>
            <person name="Lipzen A."/>
            <person name="Andreopoulos W."/>
            <person name="Pangilinan J."/>
            <person name="Riley R."/>
            <person name="Hundley H."/>
            <person name="Na H."/>
            <person name="Barry K."/>
            <person name="Grigoriev I.V."/>
            <person name="Stajich J.E."/>
            <person name="Kennedy P.G."/>
        </authorList>
    </citation>
    <scope>NUCLEOTIDE SEQUENCE</scope>
    <source>
        <strain evidence="2">S12</strain>
    </source>
</reference>